<accession>A0A4Q2SVU4</accession>
<feature type="signal peptide" evidence="1">
    <location>
        <begin position="1"/>
        <end position="23"/>
    </location>
</feature>
<dbReference type="AlphaFoldDB" id="A0A4Q2SVU4"/>
<keyword evidence="3" id="KW-1185">Reference proteome</keyword>
<comment type="caution">
    <text evidence="2">The sequence shown here is derived from an EMBL/GenBank/DDBJ whole genome shotgun (WGS) entry which is preliminary data.</text>
</comment>
<dbReference type="EMBL" id="SDVB01000253">
    <property type="protein sequence ID" value="RYC09673.1"/>
    <property type="molecule type" value="Genomic_DNA"/>
</dbReference>
<keyword evidence="1" id="KW-0732">Signal</keyword>
<organism evidence="2 3">
    <name type="scientific">Ciceribacter ferrooxidans</name>
    <dbReference type="NCBI Taxonomy" id="2509717"/>
    <lineage>
        <taxon>Bacteria</taxon>
        <taxon>Pseudomonadati</taxon>
        <taxon>Pseudomonadota</taxon>
        <taxon>Alphaproteobacteria</taxon>
        <taxon>Hyphomicrobiales</taxon>
        <taxon>Rhizobiaceae</taxon>
        <taxon>Ciceribacter</taxon>
    </lineage>
</organism>
<proteinExistence type="predicted"/>
<name>A0A4Q2SVU4_9HYPH</name>
<dbReference type="RefSeq" id="WP_129333051.1">
    <property type="nucleotide sequence ID" value="NZ_SDVB01000253.1"/>
</dbReference>
<sequence>MKQLLLAFLQTALLLGAPLAATAQQSLVSDPEIYEKDHFRSQCKVVEFGDGFIRRLDINNDGIIDAISDHGAYTCDSERGPACNEDGCPHNFYVQVKEGGYLLIATAQVYGYDFVKRFGNMVFVFRMHPRFCERTDSAPCEMTVRVRGTKFVTISKK</sequence>
<evidence type="ECO:0000313" key="3">
    <source>
        <dbReference type="Proteomes" id="UP000291088"/>
    </source>
</evidence>
<reference evidence="2 3" key="1">
    <citation type="submission" date="2019-01" db="EMBL/GenBank/DDBJ databases">
        <authorList>
            <person name="Deng T."/>
        </authorList>
    </citation>
    <scope>NUCLEOTIDE SEQUENCE [LARGE SCALE GENOMIC DNA]</scope>
    <source>
        <strain evidence="2 3">F8825</strain>
    </source>
</reference>
<feature type="chain" id="PRO_5020449592" evidence="1">
    <location>
        <begin position="24"/>
        <end position="157"/>
    </location>
</feature>
<gene>
    <name evidence="2" type="ORF">EUU22_16360</name>
</gene>
<evidence type="ECO:0000313" key="2">
    <source>
        <dbReference type="EMBL" id="RYC09673.1"/>
    </source>
</evidence>
<dbReference type="Proteomes" id="UP000291088">
    <property type="component" value="Unassembled WGS sequence"/>
</dbReference>
<evidence type="ECO:0000256" key="1">
    <source>
        <dbReference type="SAM" id="SignalP"/>
    </source>
</evidence>
<dbReference type="OrthoDB" id="8379025at2"/>
<protein>
    <submittedName>
        <fullName evidence="2">Uncharacterized protein</fullName>
    </submittedName>
</protein>